<keyword evidence="10" id="KW-1185">Reference proteome</keyword>
<dbReference type="Proteomes" id="UP001596434">
    <property type="component" value="Unassembled WGS sequence"/>
</dbReference>
<feature type="transmembrane region" description="Helical" evidence="7">
    <location>
        <begin position="22"/>
        <end position="41"/>
    </location>
</feature>
<evidence type="ECO:0000256" key="5">
    <source>
        <dbReference type="ARBA" id="ARBA00022989"/>
    </source>
</evidence>
<feature type="transmembrane region" description="Helical" evidence="7">
    <location>
        <begin position="114"/>
        <end position="136"/>
    </location>
</feature>
<dbReference type="AlphaFoldDB" id="A0ABD5ZUI9"/>
<keyword evidence="5 7" id="KW-1133">Transmembrane helix</keyword>
<dbReference type="InterPro" id="IPR011701">
    <property type="entry name" value="MFS"/>
</dbReference>
<dbReference type="InterPro" id="IPR001958">
    <property type="entry name" value="Tet-R_TetA/multi-R_MdtG-like"/>
</dbReference>
<dbReference type="GeneID" id="96952350"/>
<dbReference type="Pfam" id="PF07690">
    <property type="entry name" value="MFS_1"/>
    <property type="match status" value="1"/>
</dbReference>
<dbReference type="Gene3D" id="1.20.1250.20">
    <property type="entry name" value="MFS general substrate transporter like domains"/>
    <property type="match status" value="1"/>
</dbReference>
<dbReference type="SUPFAM" id="SSF103473">
    <property type="entry name" value="MFS general substrate transporter"/>
    <property type="match status" value="1"/>
</dbReference>
<evidence type="ECO:0000256" key="4">
    <source>
        <dbReference type="ARBA" id="ARBA00022692"/>
    </source>
</evidence>
<keyword evidence="4 7" id="KW-0812">Transmembrane</keyword>
<dbReference type="InterPro" id="IPR005828">
    <property type="entry name" value="MFS_sugar_transport-like"/>
</dbReference>
<dbReference type="InterPro" id="IPR005829">
    <property type="entry name" value="Sugar_transporter_CS"/>
</dbReference>
<feature type="transmembrane region" description="Helical" evidence="7">
    <location>
        <begin position="286"/>
        <end position="304"/>
    </location>
</feature>
<feature type="transmembrane region" description="Helical" evidence="7">
    <location>
        <begin position="351"/>
        <end position="371"/>
    </location>
</feature>
<evidence type="ECO:0000313" key="9">
    <source>
        <dbReference type="EMBL" id="MFC7254056.1"/>
    </source>
</evidence>
<accession>A0ABD5ZUI9</accession>
<gene>
    <name evidence="9" type="ORF">ACFQKE_01825</name>
</gene>
<reference evidence="9 10" key="1">
    <citation type="journal article" date="2019" name="Int. J. Syst. Evol. Microbiol.">
        <title>The Global Catalogue of Microorganisms (GCM) 10K type strain sequencing project: providing services to taxonomists for standard genome sequencing and annotation.</title>
        <authorList>
            <consortium name="The Broad Institute Genomics Platform"/>
            <consortium name="The Broad Institute Genome Sequencing Center for Infectious Disease"/>
            <person name="Wu L."/>
            <person name="Ma J."/>
        </authorList>
    </citation>
    <scope>NUCLEOTIDE SEQUENCE [LARGE SCALE GENOMIC DNA]</scope>
    <source>
        <strain evidence="9 10">GX21</strain>
    </source>
</reference>
<organism evidence="9 10">
    <name type="scientific">Haloplanus litoreus</name>
    <dbReference type="NCBI Taxonomy" id="767515"/>
    <lineage>
        <taxon>Archaea</taxon>
        <taxon>Methanobacteriati</taxon>
        <taxon>Methanobacteriota</taxon>
        <taxon>Stenosarchaea group</taxon>
        <taxon>Halobacteria</taxon>
        <taxon>Halobacteriales</taxon>
        <taxon>Haloferacaceae</taxon>
        <taxon>Haloplanus</taxon>
    </lineage>
</organism>
<evidence type="ECO:0000256" key="7">
    <source>
        <dbReference type="SAM" id="Phobius"/>
    </source>
</evidence>
<keyword evidence="6 7" id="KW-0472">Membrane</keyword>
<dbReference type="EMBL" id="JBHTAT010000001">
    <property type="protein sequence ID" value="MFC7254056.1"/>
    <property type="molecule type" value="Genomic_DNA"/>
</dbReference>
<evidence type="ECO:0000256" key="2">
    <source>
        <dbReference type="ARBA" id="ARBA00022448"/>
    </source>
</evidence>
<comment type="caution">
    <text evidence="9">The sequence shown here is derived from an EMBL/GenBank/DDBJ whole genome shotgun (WGS) entry which is preliminary data.</text>
</comment>
<dbReference type="PRINTS" id="PR01035">
    <property type="entry name" value="TCRTETA"/>
</dbReference>
<dbReference type="PROSITE" id="PS00216">
    <property type="entry name" value="SUGAR_TRANSPORT_1"/>
    <property type="match status" value="1"/>
</dbReference>
<feature type="transmembrane region" description="Helical" evidence="7">
    <location>
        <begin position="219"/>
        <end position="242"/>
    </location>
</feature>
<feature type="transmembrane region" description="Helical" evidence="7">
    <location>
        <begin position="383"/>
        <end position="402"/>
    </location>
</feature>
<feature type="transmembrane region" description="Helical" evidence="7">
    <location>
        <begin position="85"/>
        <end position="102"/>
    </location>
</feature>
<evidence type="ECO:0000259" key="8">
    <source>
        <dbReference type="PROSITE" id="PS50850"/>
    </source>
</evidence>
<evidence type="ECO:0000256" key="6">
    <source>
        <dbReference type="ARBA" id="ARBA00023136"/>
    </source>
</evidence>
<keyword evidence="2" id="KW-0813">Transport</keyword>
<protein>
    <submittedName>
        <fullName evidence="9">MFS transporter</fullName>
    </submittedName>
</protein>
<feature type="transmembrane region" description="Helical" evidence="7">
    <location>
        <begin position="148"/>
        <end position="168"/>
    </location>
</feature>
<feature type="transmembrane region" description="Helical" evidence="7">
    <location>
        <begin position="254"/>
        <end position="274"/>
    </location>
</feature>
<dbReference type="RefSeq" id="WP_379702248.1">
    <property type="nucleotide sequence ID" value="NZ_JBHTAT010000001.1"/>
</dbReference>
<dbReference type="PROSITE" id="PS50850">
    <property type="entry name" value="MFS"/>
    <property type="match status" value="1"/>
</dbReference>
<dbReference type="Pfam" id="PF00083">
    <property type="entry name" value="Sugar_tr"/>
    <property type="match status" value="1"/>
</dbReference>
<comment type="subcellular location">
    <subcellularLocation>
        <location evidence="1">Cell membrane</location>
        <topology evidence="1">Multi-pass membrane protein</topology>
    </subcellularLocation>
</comment>
<feature type="transmembrane region" description="Helical" evidence="7">
    <location>
        <begin position="174"/>
        <end position="191"/>
    </location>
</feature>
<dbReference type="PANTHER" id="PTHR23517:SF3">
    <property type="entry name" value="INTEGRAL MEMBRANE TRANSPORT PROTEIN"/>
    <property type="match status" value="1"/>
</dbReference>
<dbReference type="PANTHER" id="PTHR23517">
    <property type="entry name" value="RESISTANCE PROTEIN MDTM, PUTATIVE-RELATED-RELATED"/>
    <property type="match status" value="1"/>
</dbReference>
<proteinExistence type="predicted"/>
<evidence type="ECO:0000256" key="1">
    <source>
        <dbReference type="ARBA" id="ARBA00004651"/>
    </source>
</evidence>
<feature type="domain" description="Major facilitator superfamily (MFS) profile" evidence="8">
    <location>
        <begin position="19"/>
        <end position="407"/>
    </location>
</feature>
<dbReference type="InterPro" id="IPR036259">
    <property type="entry name" value="MFS_trans_sf"/>
</dbReference>
<evidence type="ECO:0000256" key="3">
    <source>
        <dbReference type="ARBA" id="ARBA00022475"/>
    </source>
</evidence>
<feature type="transmembrane region" description="Helical" evidence="7">
    <location>
        <begin position="53"/>
        <end position="73"/>
    </location>
</feature>
<evidence type="ECO:0000313" key="10">
    <source>
        <dbReference type="Proteomes" id="UP001596434"/>
    </source>
</evidence>
<feature type="transmembrane region" description="Helical" evidence="7">
    <location>
        <begin position="310"/>
        <end position="330"/>
    </location>
</feature>
<sequence>MGLATRVVGEDADVVTDPRFRVILLGSVVSPMGASLVSPLLDSLLPVYGVSEARIGLVMAAFTAPGIVAIPLVGMVSDRVGRKPVLTAGLALFGAAGLALAFTDDFRVAVALRLVQGVGFTGIAPVLIAATGDLFSGAREATAQGLRFTTVGLSLAVFPLLSGVLVAVAWQYPFYLFALGLPAALVVHLRFEESATGPVASEGGLDVRRLAALVRRRRIALVLLGRTVPSFLWFGFLTYNSIVVVRLLDGTPGVAGALVALASVASSVGGTQVGRLTAAFDTRRSPLLVGTAAAAVGLAGVALAPSLPVVGVGATVVGAGFGVVLTLYRSTISTVAPAALRGSLVSLGESAGRVGSTVAPVLMGAAVAVATPRYGFGAAVRGTLLGVVVWSLVLGTACVVLADRTTR</sequence>
<keyword evidence="3" id="KW-1003">Cell membrane</keyword>
<dbReference type="GO" id="GO:0005886">
    <property type="term" value="C:plasma membrane"/>
    <property type="evidence" value="ECO:0007669"/>
    <property type="project" value="UniProtKB-SubCell"/>
</dbReference>
<dbReference type="InterPro" id="IPR020846">
    <property type="entry name" value="MFS_dom"/>
</dbReference>
<dbReference type="InterPro" id="IPR050171">
    <property type="entry name" value="MFS_Transporters"/>
</dbReference>
<name>A0ABD5ZUI9_9EURY</name>